<organism evidence="2 3">
    <name type="scientific">Photorhabdus heterorhabditis</name>
    <dbReference type="NCBI Taxonomy" id="880156"/>
    <lineage>
        <taxon>Bacteria</taxon>
        <taxon>Pseudomonadati</taxon>
        <taxon>Pseudomonadota</taxon>
        <taxon>Gammaproteobacteria</taxon>
        <taxon>Enterobacterales</taxon>
        <taxon>Morganellaceae</taxon>
        <taxon>Photorhabdus</taxon>
    </lineage>
</organism>
<dbReference type="Pfam" id="PF21882">
    <property type="entry name" value="Gp53-like_C"/>
    <property type="match status" value="1"/>
</dbReference>
<proteinExistence type="predicted"/>
<accession>A0ABR5KHD9</accession>
<evidence type="ECO:0000313" key="3">
    <source>
        <dbReference type="Proteomes" id="UP000037727"/>
    </source>
</evidence>
<name>A0ABR5KHD9_9GAMM</name>
<dbReference type="Proteomes" id="UP000037727">
    <property type="component" value="Unassembled WGS sequence"/>
</dbReference>
<evidence type="ECO:0000259" key="1">
    <source>
        <dbReference type="Pfam" id="PF21882"/>
    </source>
</evidence>
<protein>
    <recommendedName>
        <fullName evidence="1">Putative tail fiber protein gp53-like C-terminal domain-containing protein</fullName>
    </recommendedName>
</protein>
<feature type="domain" description="Putative tail fiber protein gp53-like C-terminal" evidence="1">
    <location>
        <begin position="25"/>
        <end position="98"/>
    </location>
</feature>
<reference evidence="2 3" key="1">
    <citation type="submission" date="2015-09" db="EMBL/GenBank/DDBJ databases">
        <title>Draft genome sequence and assembly of Photorhabdus sp. VMG, a bacterial symbiont associated with Heterorhabditis zealandica.</title>
        <authorList>
            <person name="Naidoo S."/>
            <person name="Featherston J."/>
            <person name="Mothupi B."/>
            <person name="Gray V.M."/>
        </authorList>
    </citation>
    <scope>NUCLEOTIDE SEQUENCE [LARGE SCALE GENOMIC DNA]</scope>
    <source>
        <strain evidence="2 3">VMG</strain>
    </source>
</reference>
<dbReference type="EMBL" id="LJCS01000002">
    <property type="protein sequence ID" value="KOY63717.1"/>
    <property type="molecule type" value="Genomic_DNA"/>
</dbReference>
<sequence length="99" mass="10918">MNNKSDEDLELFGIASWREDNAPQVIQQWGIVTRVADKTQVLFPRPFPNACYNVQLTLKAVDDNGYNVAPVRAENVSASGFTYCAGDGETVAFWFAIGS</sequence>
<dbReference type="RefSeq" id="WP_054475323.1">
    <property type="nucleotide sequence ID" value="NZ_CAWMRL010000002.1"/>
</dbReference>
<dbReference type="InterPro" id="IPR054075">
    <property type="entry name" value="Gp53-like_C"/>
</dbReference>
<dbReference type="Gene3D" id="2.60.40.3940">
    <property type="match status" value="1"/>
</dbReference>
<gene>
    <name evidence="2" type="ORF">AM629_01065</name>
</gene>
<comment type="caution">
    <text evidence="2">The sequence shown here is derived from an EMBL/GenBank/DDBJ whole genome shotgun (WGS) entry which is preliminary data.</text>
</comment>
<keyword evidence="3" id="KW-1185">Reference proteome</keyword>
<evidence type="ECO:0000313" key="2">
    <source>
        <dbReference type="EMBL" id="KOY63717.1"/>
    </source>
</evidence>